<proteinExistence type="predicted"/>
<gene>
    <name evidence="1" type="ORF">METSCH_C05440</name>
</gene>
<reference evidence="2" key="1">
    <citation type="submission" date="2019-03" db="EMBL/GenBank/DDBJ databases">
        <title>Snf2 controls pulcherriminic acid biosynthesis and connects pigmentation and antifungal activity of the yeast Metschnikowia pulcherrima.</title>
        <authorList>
            <person name="Gore-Lloyd D."/>
            <person name="Sumann I."/>
            <person name="Brachmann A.O."/>
            <person name="Schneeberger K."/>
            <person name="Ortiz-Merino R.A."/>
            <person name="Moreno-Beltran M."/>
            <person name="Schlaefli M."/>
            <person name="Kirner P."/>
            <person name="Santos Kron A."/>
            <person name="Wolfe K.H."/>
            <person name="Piel J."/>
            <person name="Ahrens C.H."/>
            <person name="Henk D."/>
            <person name="Freimoser F.M."/>
        </authorList>
    </citation>
    <scope>NUCLEOTIDE SEQUENCE [LARGE SCALE GENOMIC DNA]</scope>
    <source>
        <strain evidence="2">APC 1.2</strain>
    </source>
</reference>
<dbReference type="Proteomes" id="UP000292447">
    <property type="component" value="Chromosome III"/>
</dbReference>
<accession>A0A4V1AEA9</accession>
<keyword evidence="2" id="KW-1185">Reference proteome</keyword>
<sequence>MMLCMHSKRSFLRFGPTNMAHFACFGARLYSGPLVKSYTPLTTPFSLWWAQKVPLTAKYASALITTAAVATHVHPNTIVTLGPPSLALSYFIYRRFEHKRYRDLLRLVQTPQNDDFLAENAVCIKHYDEADPANVMAGIENEFDSFRSQILPVIRSKFVEYVMEYEQSGSESAVVKSVLDENKQMLVYVEEDPETFVTLKAESAEEGSFPKFITFSVPYFTSRNVKTRKRLGVLQISMLELKSEEDELDKKYRLAIQAWPHGMFSKSERIC</sequence>
<dbReference type="EMBL" id="CP034458">
    <property type="protein sequence ID" value="QBM88573.1"/>
    <property type="molecule type" value="Genomic_DNA"/>
</dbReference>
<evidence type="ECO:0000313" key="1">
    <source>
        <dbReference type="EMBL" id="QBM88573.1"/>
    </source>
</evidence>
<name>A0A4V1AEA9_9ASCO</name>
<protein>
    <submittedName>
        <fullName evidence="1">Uncharacterized protein</fullName>
    </submittedName>
</protein>
<organism evidence="1 2">
    <name type="scientific">Metschnikowia aff. pulcherrima</name>
    <dbReference type="NCBI Taxonomy" id="2163413"/>
    <lineage>
        <taxon>Eukaryota</taxon>
        <taxon>Fungi</taxon>
        <taxon>Dikarya</taxon>
        <taxon>Ascomycota</taxon>
        <taxon>Saccharomycotina</taxon>
        <taxon>Pichiomycetes</taxon>
        <taxon>Metschnikowiaceae</taxon>
        <taxon>Metschnikowia</taxon>
    </lineage>
</organism>
<dbReference type="AlphaFoldDB" id="A0A4V1AEA9"/>
<evidence type="ECO:0000313" key="2">
    <source>
        <dbReference type="Proteomes" id="UP000292447"/>
    </source>
</evidence>